<dbReference type="GO" id="GO:0061635">
    <property type="term" value="P:regulation of protein complex stability"/>
    <property type="evidence" value="ECO:0007669"/>
    <property type="project" value="InterPro"/>
</dbReference>
<protein>
    <submittedName>
        <fullName evidence="1">Putative ovule protein</fullName>
    </submittedName>
</protein>
<dbReference type="GO" id="GO:0009535">
    <property type="term" value="C:chloroplast thylakoid membrane"/>
    <property type="evidence" value="ECO:0007669"/>
    <property type="project" value="InterPro"/>
</dbReference>
<dbReference type="PANTHER" id="PTHR35753:SF2">
    <property type="entry name" value="PROTEIN MAINTENANCE OF PSII UNDER HIGH LIGHT 1"/>
    <property type="match status" value="1"/>
</dbReference>
<organism evidence="1">
    <name type="scientific">Solanum chacoense</name>
    <name type="common">Chaco potato</name>
    <dbReference type="NCBI Taxonomy" id="4108"/>
    <lineage>
        <taxon>Eukaryota</taxon>
        <taxon>Viridiplantae</taxon>
        <taxon>Streptophyta</taxon>
        <taxon>Embryophyta</taxon>
        <taxon>Tracheophyta</taxon>
        <taxon>Spermatophyta</taxon>
        <taxon>Magnoliopsida</taxon>
        <taxon>eudicotyledons</taxon>
        <taxon>Gunneridae</taxon>
        <taxon>Pentapetalae</taxon>
        <taxon>asterids</taxon>
        <taxon>lamiids</taxon>
        <taxon>Solanales</taxon>
        <taxon>Solanaceae</taxon>
        <taxon>Solanoideae</taxon>
        <taxon>Solaneae</taxon>
        <taxon>Solanum</taxon>
    </lineage>
</organism>
<dbReference type="InterPro" id="IPR038936">
    <property type="entry name" value="MPH1"/>
</dbReference>
<name>A0A0V0H267_SOLCH</name>
<accession>A0A0V0H267</accession>
<dbReference type="AlphaFoldDB" id="A0A0V0H267"/>
<dbReference type="PANTHER" id="PTHR35753">
    <property type="entry name" value="PROTEIN MAINTENANCE OF PSII UNDER HIGH LIGHT 1"/>
    <property type="match status" value="1"/>
</dbReference>
<dbReference type="EMBL" id="GEDG01026844">
    <property type="protein sequence ID" value="JAP14237.1"/>
    <property type="molecule type" value="Transcribed_RNA"/>
</dbReference>
<evidence type="ECO:0000313" key="1">
    <source>
        <dbReference type="EMBL" id="JAP14237.1"/>
    </source>
</evidence>
<sequence length="89" mass="9335">MFPINTTSFELPKILLFGVRVVTCLVLQQPIVYIAESAIISGITGTSFDGAENTAAVASGISLINVAAGSSILLRVGKDSPPPIQIEQY</sequence>
<feature type="non-terminal residue" evidence="1">
    <location>
        <position position="89"/>
    </location>
</feature>
<reference evidence="1" key="1">
    <citation type="submission" date="2015-12" db="EMBL/GenBank/DDBJ databases">
        <title>Gene expression during late stages of embryo sac development: a critical building block for successful pollen-pistil interactions.</title>
        <authorList>
            <person name="Liu Y."/>
            <person name="Joly V."/>
            <person name="Sabar M."/>
            <person name="Matton D.P."/>
        </authorList>
    </citation>
    <scope>NUCLEOTIDE SEQUENCE</scope>
</reference>
<proteinExistence type="predicted"/>